<dbReference type="OrthoDB" id="9766673at2"/>
<name>A0A3R5WLE2_9FIRM</name>
<dbReference type="GeneID" id="92832276"/>
<dbReference type="EMBL" id="QRVK01000015">
    <property type="protein sequence ID" value="RGS42813.1"/>
    <property type="molecule type" value="Genomic_DNA"/>
</dbReference>
<feature type="domain" description="HTH cro/C1-type" evidence="1">
    <location>
        <begin position="13"/>
        <end position="67"/>
    </location>
</feature>
<protein>
    <submittedName>
        <fullName evidence="2">XRE family transcriptional regulator</fullName>
    </submittedName>
</protein>
<proteinExistence type="predicted"/>
<reference evidence="2 3" key="1">
    <citation type="submission" date="2018-08" db="EMBL/GenBank/DDBJ databases">
        <title>A genome reference for cultivated species of the human gut microbiota.</title>
        <authorList>
            <person name="Zou Y."/>
            <person name="Xue W."/>
            <person name="Luo G."/>
        </authorList>
    </citation>
    <scope>NUCLEOTIDE SEQUENCE [LARGE SCALE GENOMIC DNA]</scope>
    <source>
        <strain evidence="2 3">AF22-21</strain>
    </source>
</reference>
<dbReference type="Pfam" id="PF13560">
    <property type="entry name" value="HTH_31"/>
    <property type="match status" value="1"/>
</dbReference>
<dbReference type="AlphaFoldDB" id="A0A3R5WLE2"/>
<dbReference type="SUPFAM" id="SSF47413">
    <property type="entry name" value="lambda repressor-like DNA-binding domains"/>
    <property type="match status" value="1"/>
</dbReference>
<dbReference type="GO" id="GO:0003677">
    <property type="term" value="F:DNA binding"/>
    <property type="evidence" value="ECO:0007669"/>
    <property type="project" value="InterPro"/>
</dbReference>
<evidence type="ECO:0000313" key="3">
    <source>
        <dbReference type="Proteomes" id="UP000283295"/>
    </source>
</evidence>
<dbReference type="RefSeq" id="WP_004852954.1">
    <property type="nucleotide sequence ID" value="NZ_CP102278.1"/>
</dbReference>
<evidence type="ECO:0000259" key="1">
    <source>
        <dbReference type="PROSITE" id="PS50943"/>
    </source>
</evidence>
<dbReference type="PROSITE" id="PS50943">
    <property type="entry name" value="HTH_CROC1"/>
    <property type="match status" value="1"/>
</dbReference>
<dbReference type="Proteomes" id="UP000283295">
    <property type="component" value="Unassembled WGS sequence"/>
</dbReference>
<dbReference type="InterPro" id="IPR001387">
    <property type="entry name" value="Cro/C1-type_HTH"/>
</dbReference>
<dbReference type="Gene3D" id="1.10.260.40">
    <property type="entry name" value="lambda repressor-like DNA-binding domains"/>
    <property type="match status" value="1"/>
</dbReference>
<dbReference type="SMART" id="SM00530">
    <property type="entry name" value="HTH_XRE"/>
    <property type="match status" value="1"/>
</dbReference>
<gene>
    <name evidence="2" type="ORF">DWX94_07400</name>
</gene>
<accession>A0A3R5WLE2</accession>
<sequence length="144" mass="16379">MEYNATNPLPSLLKHFRKKAGLTQTDVATALSMSRSGYANYEEGRNIPNIEQTLQLSELLHHDLLYAYTLSSRYMRARSNRSRQMVMESDTYLAAIKTNENMAALMTNYQMLGTKDKMLVDKFVESLAAKTNKPTDITSDNEQT</sequence>
<comment type="caution">
    <text evidence="2">The sequence shown here is derived from an EMBL/GenBank/DDBJ whole genome shotgun (WGS) entry which is preliminary data.</text>
</comment>
<dbReference type="CDD" id="cd00093">
    <property type="entry name" value="HTH_XRE"/>
    <property type="match status" value="1"/>
</dbReference>
<dbReference type="InterPro" id="IPR010982">
    <property type="entry name" value="Lambda_DNA-bd_dom_sf"/>
</dbReference>
<evidence type="ECO:0000313" key="2">
    <source>
        <dbReference type="EMBL" id="RGS42813.1"/>
    </source>
</evidence>
<organism evidence="2 3">
    <name type="scientific">Coprococcus eutactus</name>
    <dbReference type="NCBI Taxonomy" id="33043"/>
    <lineage>
        <taxon>Bacteria</taxon>
        <taxon>Bacillati</taxon>
        <taxon>Bacillota</taxon>
        <taxon>Clostridia</taxon>
        <taxon>Lachnospirales</taxon>
        <taxon>Lachnospiraceae</taxon>
        <taxon>Coprococcus</taxon>
    </lineage>
</organism>